<name>B8F8Y7_DESAL</name>
<dbReference type="InterPro" id="IPR050330">
    <property type="entry name" value="Bact_OuterMem_StrucFunc"/>
</dbReference>
<dbReference type="SMART" id="SM00327">
    <property type="entry name" value="VWA"/>
    <property type="match status" value="1"/>
</dbReference>
<keyword evidence="2 4" id="KW-0472">Membrane</keyword>
<dbReference type="InterPro" id="IPR028974">
    <property type="entry name" value="TSP_type-3_rpt"/>
</dbReference>
<dbReference type="SUPFAM" id="SSF103647">
    <property type="entry name" value="TSP type-3 repeat"/>
    <property type="match status" value="1"/>
</dbReference>
<dbReference type="PANTHER" id="PTHR30329:SF21">
    <property type="entry name" value="LIPOPROTEIN YIAD-RELATED"/>
    <property type="match status" value="1"/>
</dbReference>
<organism evidence="9 10">
    <name type="scientific">Desulfatibacillum aliphaticivorans</name>
    <dbReference type="NCBI Taxonomy" id="218208"/>
    <lineage>
        <taxon>Bacteria</taxon>
        <taxon>Pseudomonadati</taxon>
        <taxon>Thermodesulfobacteriota</taxon>
        <taxon>Desulfobacteria</taxon>
        <taxon>Desulfobacterales</taxon>
        <taxon>Desulfatibacillaceae</taxon>
        <taxon>Desulfatibacillum</taxon>
    </lineage>
</organism>
<dbReference type="AlphaFoldDB" id="B8F8Y7"/>
<dbReference type="Proteomes" id="UP000000739">
    <property type="component" value="Chromosome"/>
</dbReference>
<dbReference type="PANTHER" id="PTHR30329">
    <property type="entry name" value="STATOR ELEMENT OF FLAGELLAR MOTOR COMPLEX"/>
    <property type="match status" value="1"/>
</dbReference>
<dbReference type="PROSITE" id="PS51257">
    <property type="entry name" value="PROKAR_LIPOPROTEIN"/>
    <property type="match status" value="1"/>
</dbReference>
<dbReference type="InterPro" id="IPR002035">
    <property type="entry name" value="VWF_A"/>
</dbReference>
<dbReference type="Pfam" id="PF00092">
    <property type="entry name" value="VWA"/>
    <property type="match status" value="1"/>
</dbReference>
<proteinExistence type="predicted"/>
<evidence type="ECO:0000313" key="9">
    <source>
        <dbReference type="EMBL" id="ACL02019.1"/>
    </source>
</evidence>
<evidence type="ECO:0000256" key="1">
    <source>
        <dbReference type="ARBA" id="ARBA00004442"/>
    </source>
</evidence>
<dbReference type="InterPro" id="IPR006665">
    <property type="entry name" value="OmpA-like"/>
</dbReference>
<keyword evidence="10" id="KW-1185">Reference proteome</keyword>
<keyword evidence="3" id="KW-0998">Cell outer membrane</keyword>
<dbReference type="eggNOG" id="COG2885">
    <property type="taxonomic scope" value="Bacteria"/>
</dbReference>
<dbReference type="Gene3D" id="3.40.50.410">
    <property type="entry name" value="von Willebrand factor, type A domain"/>
    <property type="match status" value="1"/>
</dbReference>
<accession>B8F8Y7</accession>
<protein>
    <submittedName>
        <fullName evidence="9">OmpA/MotB domain protein</fullName>
    </submittedName>
</protein>
<comment type="subcellular location">
    <subcellularLocation>
        <location evidence="1">Cell outer membrane</location>
    </subcellularLocation>
</comment>
<dbReference type="CDD" id="cd00198">
    <property type="entry name" value="vWFA"/>
    <property type="match status" value="1"/>
</dbReference>
<dbReference type="eggNOG" id="COG2304">
    <property type="taxonomic scope" value="Bacteria"/>
</dbReference>
<feature type="region of interest" description="Disordered" evidence="5">
    <location>
        <begin position="362"/>
        <end position="381"/>
    </location>
</feature>
<dbReference type="GO" id="GO:0005509">
    <property type="term" value="F:calcium ion binding"/>
    <property type="evidence" value="ECO:0007669"/>
    <property type="project" value="InterPro"/>
</dbReference>
<dbReference type="SUPFAM" id="SSF103088">
    <property type="entry name" value="OmpA-like"/>
    <property type="match status" value="1"/>
</dbReference>
<keyword evidence="6" id="KW-0732">Signal</keyword>
<dbReference type="PRINTS" id="PR01021">
    <property type="entry name" value="OMPADOMAIN"/>
</dbReference>
<dbReference type="CDD" id="cd07185">
    <property type="entry name" value="OmpA_C-like"/>
    <property type="match status" value="1"/>
</dbReference>
<dbReference type="InterPro" id="IPR036465">
    <property type="entry name" value="vWFA_dom_sf"/>
</dbReference>
<evidence type="ECO:0000259" key="7">
    <source>
        <dbReference type="PROSITE" id="PS50234"/>
    </source>
</evidence>
<reference evidence="9 10" key="1">
    <citation type="journal article" date="2012" name="Environ. Microbiol.">
        <title>The genome sequence of Desulfatibacillum alkenivorans AK-01: a blueprint for anaerobic alkane oxidation.</title>
        <authorList>
            <person name="Callaghan A.V."/>
            <person name="Morris B.E."/>
            <person name="Pereira I.A."/>
            <person name="McInerney M.J."/>
            <person name="Austin R.N."/>
            <person name="Groves J.T."/>
            <person name="Kukor J.J."/>
            <person name="Suflita J.M."/>
            <person name="Young L.Y."/>
            <person name="Zylstra G.J."/>
            <person name="Wawrik B."/>
        </authorList>
    </citation>
    <scope>NUCLEOTIDE SEQUENCE [LARGE SCALE GENOMIC DNA]</scope>
    <source>
        <strain evidence="9 10">AK-01</strain>
    </source>
</reference>
<dbReference type="InterPro" id="IPR036737">
    <property type="entry name" value="OmpA-like_sf"/>
</dbReference>
<dbReference type="RefSeq" id="WP_012609459.1">
    <property type="nucleotide sequence ID" value="NC_011768.1"/>
</dbReference>
<dbReference type="GO" id="GO:0009279">
    <property type="term" value="C:cell outer membrane"/>
    <property type="evidence" value="ECO:0007669"/>
    <property type="project" value="UniProtKB-SubCell"/>
</dbReference>
<evidence type="ECO:0000256" key="4">
    <source>
        <dbReference type="PROSITE-ProRule" id="PRU00473"/>
    </source>
</evidence>
<gene>
    <name evidence="9" type="ordered locus">Dalk_0310</name>
</gene>
<sequence>MTRIRPVLFTCLAAVFIFAGCAGKSAEVFVPSDLNGSIRTGHLVQKADHFLVILDCSGSMAEMVDGEKKFVLAREAVRKMIAGIPEAEMNFEAGLRVFGLTMNPFVESTTALVDMEPLDKAAYDKALDKVTFATGKSNLALAIAQSSDDLDKTTGEISLIIVTDGKETDGEAARALEVVKNTYRDRLCVYTIQVGHDPAGEKLLERLSRKGQCGYSENLDNVNSPKAMACFIARSLLKKGPDQDEDGAPDRIDLCPNTPAGASVDDSGCWQLTGLEFKTNKADIAKKYYPIMDKAICVLKKYPDLKVLIGGHTDSRGPDKFNQELSQDRAQAVMDYMVKKGVAPERLSVRGFGAAKPIAANDSKEGRAQNRRVTLTPIAAE</sequence>
<evidence type="ECO:0000256" key="2">
    <source>
        <dbReference type="ARBA" id="ARBA00023136"/>
    </source>
</evidence>
<evidence type="ECO:0000256" key="5">
    <source>
        <dbReference type="SAM" id="MobiDB-lite"/>
    </source>
</evidence>
<evidence type="ECO:0000256" key="3">
    <source>
        <dbReference type="ARBA" id="ARBA00023237"/>
    </source>
</evidence>
<dbReference type="InterPro" id="IPR006690">
    <property type="entry name" value="OMPA-like_CS"/>
</dbReference>
<feature type="signal peptide" evidence="6">
    <location>
        <begin position="1"/>
        <end position="19"/>
    </location>
</feature>
<dbReference type="SUPFAM" id="SSF53300">
    <property type="entry name" value="vWA-like"/>
    <property type="match status" value="1"/>
</dbReference>
<dbReference type="PROSITE" id="PS01068">
    <property type="entry name" value="OMPA_1"/>
    <property type="match status" value="1"/>
</dbReference>
<dbReference type="PROSITE" id="PS50234">
    <property type="entry name" value="VWFA"/>
    <property type="match status" value="1"/>
</dbReference>
<dbReference type="Gene3D" id="3.30.1330.60">
    <property type="entry name" value="OmpA-like domain"/>
    <property type="match status" value="1"/>
</dbReference>
<dbReference type="KEGG" id="dal:Dalk_0310"/>
<feature type="domain" description="OmpA-like" evidence="8">
    <location>
        <begin position="264"/>
        <end position="381"/>
    </location>
</feature>
<dbReference type="PROSITE" id="PS51123">
    <property type="entry name" value="OMPA_2"/>
    <property type="match status" value="1"/>
</dbReference>
<dbReference type="Pfam" id="PF00691">
    <property type="entry name" value="OmpA"/>
    <property type="match status" value="1"/>
</dbReference>
<dbReference type="EMBL" id="CP001322">
    <property type="protein sequence ID" value="ACL02019.1"/>
    <property type="molecule type" value="Genomic_DNA"/>
</dbReference>
<feature type="domain" description="VWFA" evidence="7">
    <location>
        <begin position="49"/>
        <end position="236"/>
    </location>
</feature>
<evidence type="ECO:0000313" key="10">
    <source>
        <dbReference type="Proteomes" id="UP000000739"/>
    </source>
</evidence>
<evidence type="ECO:0000256" key="6">
    <source>
        <dbReference type="SAM" id="SignalP"/>
    </source>
</evidence>
<dbReference type="HOGENOM" id="CLU_049001_1_0_7"/>
<evidence type="ECO:0000259" key="8">
    <source>
        <dbReference type="PROSITE" id="PS51123"/>
    </source>
</evidence>
<feature type="chain" id="PRO_5002869031" evidence="6">
    <location>
        <begin position="20"/>
        <end position="381"/>
    </location>
</feature>
<dbReference type="InterPro" id="IPR006664">
    <property type="entry name" value="OMP_bac"/>
</dbReference>